<dbReference type="EMBL" id="DF836423">
    <property type="protein sequence ID" value="GAN06745.1"/>
    <property type="molecule type" value="Genomic_DNA"/>
</dbReference>
<evidence type="ECO:0000313" key="2">
    <source>
        <dbReference type="EMBL" id="GAN06745.1"/>
    </source>
</evidence>
<gene>
    <name evidence="2" type="ORF">MAM1_0134d06234</name>
</gene>
<protein>
    <submittedName>
        <fullName evidence="2">Uncharacterized protein</fullName>
    </submittedName>
</protein>
<dbReference type="InterPro" id="IPR025337">
    <property type="entry name" value="Questin_oxidase-like"/>
</dbReference>
<dbReference type="STRING" id="91626.A0A0C9LVG7"/>
<dbReference type="GO" id="GO:0016491">
    <property type="term" value="F:oxidoreductase activity"/>
    <property type="evidence" value="ECO:0007669"/>
    <property type="project" value="UniProtKB-KW"/>
</dbReference>
<evidence type="ECO:0000256" key="1">
    <source>
        <dbReference type="ARBA" id="ARBA00023002"/>
    </source>
</evidence>
<keyword evidence="3" id="KW-1185">Reference proteome</keyword>
<keyword evidence="1" id="KW-0560">Oxidoreductase</keyword>
<dbReference type="Pfam" id="PF14027">
    <property type="entry name" value="Questin_oxidase"/>
    <property type="match status" value="1"/>
</dbReference>
<dbReference type="PANTHER" id="PTHR35870:SF1">
    <property type="entry name" value="PROTEIN, PUTATIVE (AFU_ORTHOLOGUE AFUA_5G03330)-RELATED"/>
    <property type="match status" value="1"/>
</dbReference>
<evidence type="ECO:0000313" key="3">
    <source>
        <dbReference type="Proteomes" id="UP000053815"/>
    </source>
</evidence>
<reference evidence="2" key="1">
    <citation type="submission" date="2014-09" db="EMBL/GenBank/DDBJ databases">
        <title>Draft genome sequence of an oleaginous Mucoromycotina fungus Mucor ambiguus NBRC6742.</title>
        <authorList>
            <person name="Takeda I."/>
            <person name="Yamane N."/>
            <person name="Morita T."/>
            <person name="Tamano K."/>
            <person name="Machida M."/>
            <person name="Baker S."/>
            <person name="Koike H."/>
        </authorList>
    </citation>
    <scope>NUCLEOTIDE SEQUENCE</scope>
    <source>
        <strain evidence="2">NBRC 6742</strain>
    </source>
</reference>
<name>A0A0C9LVG7_9FUNG</name>
<sequence length="334" mass="38224">MDILIRWIPDKQLNKVYQYVIHSMDSLLIPKISKLQNPIHESAWQDYLGDTDMYAEYMYFFDRQIMCHGVDNAMKQYFYDSPLAHSVGSHRLPVAHMALGVKYRLNELIAQALAYLATTFRDGSFLKNQPTSLCSSGYLTAYQILADQVRVDPRFGSSHSIIATNQGDQQQVQLPQCHKIFKHSKELLQTYTYLWKVPDNVHDALNELRLVATQMMISPVKNGIRRQNIDVGTGGTLLNTINAVDILYPNNSCPRDILLVQFLNVICYYIALGRPNILDVCSGKHKHINEYAAIQKMIDRNKINTTTISALLALKEAQNYHLHPIYSKVSNYLQ</sequence>
<accession>A0A0C9LVG7</accession>
<dbReference type="Proteomes" id="UP000053815">
    <property type="component" value="Unassembled WGS sequence"/>
</dbReference>
<dbReference type="AlphaFoldDB" id="A0A0C9LVG7"/>
<proteinExistence type="predicted"/>
<organism evidence="2">
    <name type="scientific">Mucor ambiguus</name>
    <dbReference type="NCBI Taxonomy" id="91626"/>
    <lineage>
        <taxon>Eukaryota</taxon>
        <taxon>Fungi</taxon>
        <taxon>Fungi incertae sedis</taxon>
        <taxon>Mucoromycota</taxon>
        <taxon>Mucoromycotina</taxon>
        <taxon>Mucoromycetes</taxon>
        <taxon>Mucorales</taxon>
        <taxon>Mucorineae</taxon>
        <taxon>Mucoraceae</taxon>
        <taxon>Mucor</taxon>
    </lineage>
</organism>
<dbReference type="PANTHER" id="PTHR35870">
    <property type="entry name" value="PROTEIN, PUTATIVE (AFU_ORTHOLOGUE AFUA_5G03330)-RELATED"/>
    <property type="match status" value="1"/>
</dbReference>
<dbReference type="OrthoDB" id="10004862at2759"/>